<reference evidence="2" key="1">
    <citation type="submission" date="2025-08" db="UniProtKB">
        <authorList>
            <consortium name="Ensembl"/>
        </authorList>
    </citation>
    <scope>IDENTIFICATION</scope>
</reference>
<keyword evidence="3" id="KW-1185">Reference proteome</keyword>
<evidence type="ECO:0000256" key="1">
    <source>
        <dbReference type="SAM" id="MobiDB-lite"/>
    </source>
</evidence>
<protein>
    <submittedName>
        <fullName evidence="2">Uncharacterized protein</fullName>
    </submittedName>
</protein>
<reference evidence="2" key="2">
    <citation type="submission" date="2025-09" db="UniProtKB">
        <authorList>
            <consortium name="Ensembl"/>
        </authorList>
    </citation>
    <scope>IDENTIFICATION</scope>
</reference>
<name>A0A8C8AC26_9STRI</name>
<proteinExistence type="predicted"/>
<dbReference type="AlphaFoldDB" id="A0A8C8AC26"/>
<feature type="region of interest" description="Disordered" evidence="1">
    <location>
        <begin position="37"/>
        <end position="62"/>
    </location>
</feature>
<accession>A0A8C8AC26</accession>
<evidence type="ECO:0000313" key="2">
    <source>
        <dbReference type="Ensembl" id="ENSOSUP00000003629.1"/>
    </source>
</evidence>
<dbReference type="Ensembl" id="ENSOSUT00000003738.1">
    <property type="protein sequence ID" value="ENSOSUP00000003629.1"/>
    <property type="gene ID" value="ENSOSUG00000002582.1"/>
</dbReference>
<evidence type="ECO:0000313" key="3">
    <source>
        <dbReference type="Proteomes" id="UP000694552"/>
    </source>
</evidence>
<dbReference type="Proteomes" id="UP000694552">
    <property type="component" value="Unplaced"/>
</dbReference>
<organism evidence="2 3">
    <name type="scientific">Otus sunia</name>
    <name type="common">Oriental scops-owl</name>
    <dbReference type="NCBI Taxonomy" id="257818"/>
    <lineage>
        <taxon>Eukaryota</taxon>
        <taxon>Metazoa</taxon>
        <taxon>Chordata</taxon>
        <taxon>Craniata</taxon>
        <taxon>Vertebrata</taxon>
        <taxon>Euteleostomi</taxon>
        <taxon>Archelosauria</taxon>
        <taxon>Archosauria</taxon>
        <taxon>Dinosauria</taxon>
        <taxon>Saurischia</taxon>
        <taxon>Theropoda</taxon>
        <taxon>Coelurosauria</taxon>
        <taxon>Aves</taxon>
        <taxon>Neognathae</taxon>
        <taxon>Neoaves</taxon>
        <taxon>Telluraves</taxon>
        <taxon>Strigiformes</taxon>
        <taxon>Strigidae</taxon>
        <taxon>Otus</taxon>
    </lineage>
</organism>
<sequence>MAALISVCDFVRQAQEDLSSPTTSAFASHMGRCKATANSLEEVSRGEGPQGAPRGVGGAVPIVVPQDLHPTSASHCPPRPALGLCSELWPV</sequence>